<feature type="compositionally biased region" description="Basic residues" evidence="1">
    <location>
        <begin position="142"/>
        <end position="156"/>
    </location>
</feature>
<gene>
    <name evidence="2" type="ORF">PTT_06888</name>
</gene>
<protein>
    <submittedName>
        <fullName evidence="2">Uncharacterized protein</fullName>
    </submittedName>
</protein>
<feature type="compositionally biased region" description="Low complexity" evidence="1">
    <location>
        <begin position="38"/>
        <end position="49"/>
    </location>
</feature>
<evidence type="ECO:0000256" key="1">
    <source>
        <dbReference type="SAM" id="MobiDB-lite"/>
    </source>
</evidence>
<proteinExistence type="predicted"/>
<keyword evidence="3" id="KW-1185">Reference proteome</keyword>
<name>E3RGG1_PYRTT</name>
<dbReference type="HOGENOM" id="CLU_1504203_0_0_1"/>
<accession>E3RGG1</accession>
<feature type="compositionally biased region" description="Basic residues" evidence="1">
    <location>
        <begin position="20"/>
        <end position="29"/>
    </location>
</feature>
<feature type="region of interest" description="Disordered" evidence="1">
    <location>
        <begin position="69"/>
        <end position="156"/>
    </location>
</feature>
<reference evidence="2 3" key="1">
    <citation type="journal article" date="2010" name="Genome Biol.">
        <title>A first genome assembly of the barley fungal pathogen Pyrenophora teres f. teres.</title>
        <authorList>
            <person name="Ellwood S.R."/>
            <person name="Liu Z."/>
            <person name="Syme R.A."/>
            <person name="Lai Z."/>
            <person name="Hane J.K."/>
            <person name="Keiper F."/>
            <person name="Moffat C.S."/>
            <person name="Oliver R.P."/>
            <person name="Friesen T.L."/>
        </authorList>
    </citation>
    <scope>NUCLEOTIDE SEQUENCE [LARGE SCALE GENOMIC DNA]</scope>
    <source>
        <strain evidence="2 3">0-1</strain>
    </source>
</reference>
<organism evidence="3">
    <name type="scientific">Pyrenophora teres f. teres (strain 0-1)</name>
    <name type="common">Barley net blotch fungus</name>
    <name type="synonym">Drechslera teres f. teres</name>
    <dbReference type="NCBI Taxonomy" id="861557"/>
    <lineage>
        <taxon>Eukaryota</taxon>
        <taxon>Fungi</taxon>
        <taxon>Dikarya</taxon>
        <taxon>Ascomycota</taxon>
        <taxon>Pezizomycotina</taxon>
        <taxon>Dothideomycetes</taxon>
        <taxon>Pleosporomycetidae</taxon>
        <taxon>Pleosporales</taxon>
        <taxon>Pleosporineae</taxon>
        <taxon>Pleosporaceae</taxon>
        <taxon>Pyrenophora</taxon>
    </lineage>
</organism>
<dbReference type="KEGG" id="pte:PTT_06888"/>
<dbReference type="AlphaFoldDB" id="E3RGG1"/>
<feature type="region of interest" description="Disordered" evidence="1">
    <location>
        <begin position="1"/>
        <end position="55"/>
    </location>
</feature>
<sequence>MQCEEQHQEEEEEEEAWKNRNNKKLKRHWTTRDASVMTATTRAPAASSRELPRWPRYLATSVTVKSAQTGAVLHDDPHHTGATCSSSCKPEVKKPEATSPPHYEPSPRSKPAGRARQRSTGVSSSPSSQTKQLPPARPPRLPGRRPRPPIHAHPHSARLDWLTARIIRANIPASIAAPW</sequence>
<dbReference type="EMBL" id="GL532897">
    <property type="protein sequence ID" value="EFQ95188.1"/>
    <property type="molecule type" value="Genomic_DNA"/>
</dbReference>
<evidence type="ECO:0000313" key="3">
    <source>
        <dbReference type="Proteomes" id="UP000001067"/>
    </source>
</evidence>
<evidence type="ECO:0000313" key="2">
    <source>
        <dbReference type="EMBL" id="EFQ95188.1"/>
    </source>
</evidence>
<dbReference type="Proteomes" id="UP000001067">
    <property type="component" value="Unassembled WGS sequence"/>
</dbReference>